<dbReference type="Gene3D" id="3.30.450.20">
    <property type="entry name" value="PAS domain"/>
    <property type="match status" value="2"/>
</dbReference>
<dbReference type="InterPro" id="IPR036890">
    <property type="entry name" value="HATPase_C_sf"/>
</dbReference>
<dbReference type="Gene3D" id="6.10.340.10">
    <property type="match status" value="1"/>
</dbReference>
<protein>
    <recommendedName>
        <fullName evidence="4">histidine kinase</fullName>
        <ecNumber evidence="4">2.7.13.3</ecNumber>
    </recommendedName>
</protein>
<dbReference type="InterPro" id="IPR003661">
    <property type="entry name" value="HisK_dim/P_dom"/>
</dbReference>
<reference evidence="17 18" key="1">
    <citation type="submission" date="2016-01" db="EMBL/GenBank/DDBJ databases">
        <title>Investigation of taxonomic status of Bacillus aminovorans.</title>
        <authorList>
            <person name="Verma A."/>
            <person name="Pal Y."/>
            <person name="Krishnamurthi S."/>
        </authorList>
    </citation>
    <scope>NUCLEOTIDE SEQUENCE [LARGE SCALE GENOMIC DNA]</scope>
    <source>
        <strain evidence="17 18">DSM 4337</strain>
    </source>
</reference>
<dbReference type="SMART" id="SM00387">
    <property type="entry name" value="HATPase_c"/>
    <property type="match status" value="1"/>
</dbReference>
<accession>A0A177KS99</accession>
<name>A0A177KS99_9BACI</name>
<evidence type="ECO:0000313" key="18">
    <source>
        <dbReference type="Proteomes" id="UP000077271"/>
    </source>
</evidence>
<keyword evidence="8" id="KW-0547">Nucleotide-binding</keyword>
<keyword evidence="13" id="KW-0812">Transmembrane</keyword>
<dbReference type="SUPFAM" id="SSF158472">
    <property type="entry name" value="HAMP domain-like"/>
    <property type="match status" value="1"/>
</dbReference>
<evidence type="ECO:0000259" key="14">
    <source>
        <dbReference type="PROSITE" id="PS50109"/>
    </source>
</evidence>
<dbReference type="CDD" id="cd06225">
    <property type="entry name" value="HAMP"/>
    <property type="match status" value="1"/>
</dbReference>
<sequence length="591" mass="66644">MTNSRTRLFLSLVTLIVIVLLALGISLGQLFKMYYLETINERLEKETALFADVIGNAGGIAFTNPIILNEWGEQMGTRLSVADSDGTILYDSGGIDKRNNEIHLDVVKRIARSVNPETYQNSLRRKMDVQYHWRDIVNVNGEKEGYIVTSMRVDALDGLYKQIWLILLATLGLSLILIALIGMKITRNYIKPIESATAVAIELAKGNYRARTYEMPPDEIGMLNTSVNILARNLQEMMQAQEVHQNRLTTLIENIESGLLLIDDRGYIIMANRAFKKMFVNGRIIKKRYHEAIAQKEVTGIVEEVFMTEKSVRRQMMIPLQLEQKEFEVSGAPIIGTNDEWKGILVVFHDITELKHLEQMRKDFVANVSHELKTPITSIKGFSETLLDGALNDPDAANLFLDIIWKESGRMETLVADLLDLSKIEQKGLVLNVSSISLNKLLEEVIMTLENRMETKQIDLHVELKEDLLIPGDEYRLKQVFLNLITNAILYTPQGGSIIIKGCDAGETVNVTISDTGIGIEKVELSRIFERFYRVDKARSRDSGGTGLGLAIVKHIMEAHHGKVSVESEVSKGTSFTVSFQKKFSNDFTKY</sequence>
<evidence type="ECO:0000256" key="9">
    <source>
        <dbReference type="ARBA" id="ARBA00022777"/>
    </source>
</evidence>
<feature type="domain" description="Histidine kinase" evidence="14">
    <location>
        <begin position="367"/>
        <end position="584"/>
    </location>
</feature>
<organism evidence="17 18">
    <name type="scientific">Domibacillus aminovorans</name>
    <dbReference type="NCBI Taxonomy" id="29332"/>
    <lineage>
        <taxon>Bacteria</taxon>
        <taxon>Bacillati</taxon>
        <taxon>Bacillota</taxon>
        <taxon>Bacilli</taxon>
        <taxon>Bacillales</taxon>
        <taxon>Bacillaceae</taxon>
        <taxon>Domibacillus</taxon>
    </lineage>
</organism>
<dbReference type="SMART" id="SM00304">
    <property type="entry name" value="HAMP"/>
    <property type="match status" value="1"/>
</dbReference>
<dbReference type="SUPFAM" id="SSF47384">
    <property type="entry name" value="Homodimeric domain of signal transducing histidine kinase"/>
    <property type="match status" value="1"/>
</dbReference>
<keyword evidence="11" id="KW-0902">Two-component regulatory system</keyword>
<dbReference type="CDD" id="cd00082">
    <property type="entry name" value="HisKA"/>
    <property type="match status" value="1"/>
</dbReference>
<dbReference type="PRINTS" id="PR00344">
    <property type="entry name" value="BCTRLSENSOR"/>
</dbReference>
<dbReference type="PANTHER" id="PTHR45453">
    <property type="entry name" value="PHOSPHATE REGULON SENSOR PROTEIN PHOR"/>
    <property type="match status" value="1"/>
</dbReference>
<dbReference type="InterPro" id="IPR003594">
    <property type="entry name" value="HATPase_dom"/>
</dbReference>
<evidence type="ECO:0000256" key="5">
    <source>
        <dbReference type="ARBA" id="ARBA00022475"/>
    </source>
</evidence>
<evidence type="ECO:0000256" key="3">
    <source>
        <dbReference type="ARBA" id="ARBA00004651"/>
    </source>
</evidence>
<dbReference type="GO" id="GO:0004721">
    <property type="term" value="F:phosphoprotein phosphatase activity"/>
    <property type="evidence" value="ECO:0007669"/>
    <property type="project" value="TreeGrafter"/>
</dbReference>
<dbReference type="Pfam" id="PF02518">
    <property type="entry name" value="HATPase_c"/>
    <property type="match status" value="1"/>
</dbReference>
<dbReference type="CDD" id="cd00130">
    <property type="entry name" value="PAS"/>
    <property type="match status" value="1"/>
</dbReference>
<evidence type="ECO:0000256" key="6">
    <source>
        <dbReference type="ARBA" id="ARBA00022553"/>
    </source>
</evidence>
<evidence type="ECO:0000256" key="7">
    <source>
        <dbReference type="ARBA" id="ARBA00022679"/>
    </source>
</evidence>
<keyword evidence="6" id="KW-0597">Phosphoprotein</keyword>
<evidence type="ECO:0000256" key="2">
    <source>
        <dbReference type="ARBA" id="ARBA00004314"/>
    </source>
</evidence>
<dbReference type="Gene3D" id="1.10.287.130">
    <property type="match status" value="1"/>
</dbReference>
<dbReference type="AlphaFoldDB" id="A0A177KS99"/>
<dbReference type="Pfam" id="PF00672">
    <property type="entry name" value="HAMP"/>
    <property type="match status" value="1"/>
</dbReference>
<evidence type="ECO:0000256" key="12">
    <source>
        <dbReference type="ARBA" id="ARBA00023136"/>
    </source>
</evidence>
<feature type="transmembrane region" description="Helical" evidence="13">
    <location>
        <begin position="163"/>
        <end position="183"/>
    </location>
</feature>
<dbReference type="FunFam" id="3.30.565.10:FF:000023">
    <property type="entry name" value="PAS domain-containing sensor histidine kinase"/>
    <property type="match status" value="1"/>
</dbReference>
<dbReference type="GO" id="GO:0016036">
    <property type="term" value="P:cellular response to phosphate starvation"/>
    <property type="evidence" value="ECO:0007669"/>
    <property type="project" value="TreeGrafter"/>
</dbReference>
<dbReference type="EMBL" id="LQWZ01000023">
    <property type="protein sequence ID" value="OAH56208.1"/>
    <property type="molecule type" value="Genomic_DNA"/>
</dbReference>
<dbReference type="Pfam" id="PF00512">
    <property type="entry name" value="HisKA"/>
    <property type="match status" value="1"/>
</dbReference>
<comment type="catalytic activity">
    <reaction evidence="1">
        <text>ATP + protein L-histidine = ADP + protein N-phospho-L-histidine.</text>
        <dbReference type="EC" id="2.7.13.3"/>
    </reaction>
</comment>
<dbReference type="RefSeq" id="WP_018394138.1">
    <property type="nucleotide sequence ID" value="NZ_LQWZ01000023.1"/>
</dbReference>
<dbReference type="GO" id="GO:0005524">
    <property type="term" value="F:ATP binding"/>
    <property type="evidence" value="ECO:0007669"/>
    <property type="project" value="UniProtKB-KW"/>
</dbReference>
<dbReference type="InterPro" id="IPR005467">
    <property type="entry name" value="His_kinase_dom"/>
</dbReference>
<dbReference type="EC" id="2.7.13.3" evidence="4"/>
<keyword evidence="13" id="KW-1133">Transmembrane helix</keyword>
<dbReference type="OrthoDB" id="9813151at2"/>
<dbReference type="CDD" id="cd00075">
    <property type="entry name" value="HATPase"/>
    <property type="match status" value="1"/>
</dbReference>
<dbReference type="NCBIfam" id="NF046044">
    <property type="entry name" value="PnpS"/>
    <property type="match status" value="1"/>
</dbReference>
<dbReference type="GO" id="GO:0000155">
    <property type="term" value="F:phosphorelay sensor kinase activity"/>
    <property type="evidence" value="ECO:0007669"/>
    <property type="project" value="InterPro"/>
</dbReference>
<evidence type="ECO:0000259" key="16">
    <source>
        <dbReference type="PROSITE" id="PS50885"/>
    </source>
</evidence>
<dbReference type="Gene3D" id="3.30.565.10">
    <property type="entry name" value="Histidine kinase-like ATPase, C-terminal domain"/>
    <property type="match status" value="1"/>
</dbReference>
<evidence type="ECO:0000313" key="17">
    <source>
        <dbReference type="EMBL" id="OAH56208.1"/>
    </source>
</evidence>
<keyword evidence="7" id="KW-0808">Transferase</keyword>
<dbReference type="InterPro" id="IPR050351">
    <property type="entry name" value="BphY/WalK/GraS-like"/>
</dbReference>
<dbReference type="InterPro" id="IPR031967">
    <property type="entry name" value="PhoR_single_Cache-like_dom"/>
</dbReference>
<comment type="subcellular location">
    <subcellularLocation>
        <location evidence="3">Cell membrane</location>
        <topology evidence="3">Multi-pass membrane protein</topology>
    </subcellularLocation>
    <subcellularLocation>
        <location evidence="2">Membrane raft</location>
        <topology evidence="2">Multi-pass membrane protein</topology>
    </subcellularLocation>
</comment>
<dbReference type="SUPFAM" id="SSF55874">
    <property type="entry name" value="ATPase domain of HSP90 chaperone/DNA topoisomerase II/histidine kinase"/>
    <property type="match status" value="1"/>
</dbReference>
<proteinExistence type="predicted"/>
<keyword evidence="10" id="KW-0067">ATP-binding</keyword>
<dbReference type="InterPro" id="IPR000014">
    <property type="entry name" value="PAS"/>
</dbReference>
<dbReference type="NCBIfam" id="TIGR00229">
    <property type="entry name" value="sensory_box"/>
    <property type="match status" value="1"/>
</dbReference>
<dbReference type="InterPro" id="IPR003660">
    <property type="entry name" value="HAMP_dom"/>
</dbReference>
<dbReference type="PANTHER" id="PTHR45453:SF1">
    <property type="entry name" value="PHOSPHATE REGULON SENSOR PROTEIN PHOR"/>
    <property type="match status" value="1"/>
</dbReference>
<evidence type="ECO:0000256" key="11">
    <source>
        <dbReference type="ARBA" id="ARBA00023012"/>
    </source>
</evidence>
<dbReference type="InterPro" id="IPR036097">
    <property type="entry name" value="HisK_dim/P_sf"/>
</dbReference>
<evidence type="ECO:0000256" key="1">
    <source>
        <dbReference type="ARBA" id="ARBA00000085"/>
    </source>
</evidence>
<dbReference type="Pfam" id="PF16736">
    <property type="entry name" value="sCache_like"/>
    <property type="match status" value="1"/>
</dbReference>
<evidence type="ECO:0000256" key="13">
    <source>
        <dbReference type="SAM" id="Phobius"/>
    </source>
</evidence>
<feature type="domain" description="PAS" evidence="15">
    <location>
        <begin position="244"/>
        <end position="279"/>
    </location>
</feature>
<dbReference type="PROSITE" id="PS50112">
    <property type="entry name" value="PAS"/>
    <property type="match status" value="1"/>
</dbReference>
<dbReference type="PROSITE" id="PS50109">
    <property type="entry name" value="HIS_KIN"/>
    <property type="match status" value="1"/>
</dbReference>
<dbReference type="SMART" id="SM00388">
    <property type="entry name" value="HisKA"/>
    <property type="match status" value="1"/>
</dbReference>
<evidence type="ECO:0000259" key="15">
    <source>
        <dbReference type="PROSITE" id="PS50112"/>
    </source>
</evidence>
<gene>
    <name evidence="17" type="ORF">AWH48_05940</name>
</gene>
<evidence type="ECO:0000256" key="8">
    <source>
        <dbReference type="ARBA" id="ARBA00022741"/>
    </source>
</evidence>
<dbReference type="PROSITE" id="PS50885">
    <property type="entry name" value="HAMP"/>
    <property type="match status" value="1"/>
</dbReference>
<dbReference type="InterPro" id="IPR035965">
    <property type="entry name" value="PAS-like_dom_sf"/>
</dbReference>
<dbReference type="GO" id="GO:0045121">
    <property type="term" value="C:membrane raft"/>
    <property type="evidence" value="ECO:0007669"/>
    <property type="project" value="UniProtKB-SubCell"/>
</dbReference>
<evidence type="ECO:0000256" key="4">
    <source>
        <dbReference type="ARBA" id="ARBA00012438"/>
    </source>
</evidence>
<dbReference type="Proteomes" id="UP000077271">
    <property type="component" value="Unassembled WGS sequence"/>
</dbReference>
<evidence type="ECO:0000256" key="10">
    <source>
        <dbReference type="ARBA" id="ARBA00022840"/>
    </source>
</evidence>
<comment type="caution">
    <text evidence="17">The sequence shown here is derived from an EMBL/GenBank/DDBJ whole genome shotgun (WGS) entry which is preliminary data.</text>
</comment>
<dbReference type="InterPro" id="IPR004358">
    <property type="entry name" value="Sig_transdc_His_kin-like_C"/>
</dbReference>
<keyword evidence="9 17" id="KW-0418">Kinase</keyword>
<dbReference type="GO" id="GO:0005886">
    <property type="term" value="C:plasma membrane"/>
    <property type="evidence" value="ECO:0007669"/>
    <property type="project" value="UniProtKB-SubCell"/>
</dbReference>
<keyword evidence="5" id="KW-1003">Cell membrane</keyword>
<dbReference type="FunFam" id="1.10.287.130:FF:000001">
    <property type="entry name" value="Two-component sensor histidine kinase"/>
    <property type="match status" value="1"/>
</dbReference>
<feature type="domain" description="HAMP" evidence="16">
    <location>
        <begin position="187"/>
        <end position="239"/>
    </location>
</feature>
<dbReference type="Pfam" id="PF13188">
    <property type="entry name" value="PAS_8"/>
    <property type="match status" value="1"/>
</dbReference>
<dbReference type="SUPFAM" id="SSF55785">
    <property type="entry name" value="PYP-like sensor domain (PAS domain)"/>
    <property type="match status" value="1"/>
</dbReference>
<keyword evidence="12 13" id="KW-0472">Membrane</keyword>